<dbReference type="GO" id="GO:0042796">
    <property type="term" value="P:snRNA transcription by RNA polymerase III"/>
    <property type="evidence" value="ECO:0007669"/>
    <property type="project" value="TreeGrafter"/>
</dbReference>
<dbReference type="InterPro" id="IPR051575">
    <property type="entry name" value="Myb-like_DNA-bd"/>
</dbReference>
<evidence type="ECO:0000256" key="1">
    <source>
        <dbReference type="ARBA" id="ARBA00023015"/>
    </source>
</evidence>
<evidence type="ECO:0000256" key="4">
    <source>
        <dbReference type="ARBA" id="ARBA00023242"/>
    </source>
</evidence>
<dbReference type="GO" id="GO:0001006">
    <property type="term" value="F:RNA polymerase III type 3 promoter sequence-specific DNA binding"/>
    <property type="evidence" value="ECO:0007669"/>
    <property type="project" value="TreeGrafter"/>
</dbReference>
<proteinExistence type="predicted"/>
<gene>
    <name evidence="5" type="primary">SNAPC4</name>
</gene>
<dbReference type="GO" id="GO:0000978">
    <property type="term" value="F:RNA polymerase II cis-regulatory region sequence-specific DNA binding"/>
    <property type="evidence" value="ECO:0007669"/>
    <property type="project" value="TreeGrafter"/>
</dbReference>
<reference evidence="6" key="1">
    <citation type="submission" date="2020-03" db="EMBL/GenBank/DDBJ databases">
        <title>Evolution of repeat sequences and sex chromosomes of tilapia species revealed by chromosome-level genomes.</title>
        <authorList>
            <person name="Xu L."/>
            <person name="Tao W."/>
            <person name="Wang D."/>
            <person name="Zhou Q."/>
        </authorList>
    </citation>
    <scope>NUCLEOTIDE SEQUENCE [LARGE SCALE GENOMIC DNA]</scope>
    <source>
        <strain evidence="6">Israel</strain>
    </source>
</reference>
<dbReference type="Ensembl" id="ENSOABT00000070012.1">
    <property type="protein sequence ID" value="ENSOABP00000059588.1"/>
    <property type="gene ID" value="ENSOABG00000008596.2"/>
</dbReference>
<reference evidence="5" key="3">
    <citation type="submission" date="2025-09" db="UniProtKB">
        <authorList>
            <consortium name="Ensembl"/>
        </authorList>
    </citation>
    <scope>IDENTIFICATION</scope>
</reference>
<evidence type="ECO:0000313" key="6">
    <source>
        <dbReference type="Proteomes" id="UP000472276"/>
    </source>
</evidence>
<keyword evidence="1" id="KW-0805">Transcription regulation</keyword>
<keyword evidence="6" id="KW-1185">Reference proteome</keyword>
<accession>A0AAZ1WVR4</accession>
<dbReference type="GO" id="GO:0019185">
    <property type="term" value="C:snRNA-activating protein complex"/>
    <property type="evidence" value="ECO:0007669"/>
    <property type="project" value="TreeGrafter"/>
</dbReference>
<dbReference type="PANTHER" id="PTHR46621">
    <property type="entry name" value="SNRNA-ACTIVATING PROTEIN COMPLEX SUBUNIT 4"/>
    <property type="match status" value="1"/>
</dbReference>
<dbReference type="PANTHER" id="PTHR46621:SF1">
    <property type="entry name" value="SNRNA-ACTIVATING PROTEIN COMPLEX SUBUNIT 4"/>
    <property type="match status" value="1"/>
</dbReference>
<evidence type="ECO:0000256" key="3">
    <source>
        <dbReference type="ARBA" id="ARBA00023163"/>
    </source>
</evidence>
<reference evidence="5" key="2">
    <citation type="submission" date="2025-08" db="UniProtKB">
        <authorList>
            <consortium name="Ensembl"/>
        </authorList>
    </citation>
    <scope>IDENTIFICATION</scope>
</reference>
<name>A0AAZ1WVR4_OREAU</name>
<evidence type="ECO:0000313" key="5">
    <source>
        <dbReference type="Ensembl" id="ENSOABP00000059588.1"/>
    </source>
</evidence>
<keyword evidence="4" id="KW-0539">Nucleus</keyword>
<evidence type="ECO:0000256" key="2">
    <source>
        <dbReference type="ARBA" id="ARBA00023125"/>
    </source>
</evidence>
<protein>
    <submittedName>
        <fullName evidence="5">Uncharacterized protein</fullName>
    </submittedName>
</protein>
<sequence length="223" mass="24906">MHELNKSSNKDKPCVSACVFACIQSAAGLLAEREKIQKEIQNLEEVLGPHSPIIVSGTSLWLFCSVSVEPGNSDLGLSPSVDSCLQMNLVYQQVVQETLDQLEKLLTQNQKDIRARQLQVSKNTQPETMYLGRFLKPYFKDKLTGLVRQTYPTTDTGLLLLQLTNKGLCLSVCLQGPPANQEAKEKTSRIAGYLDDKKLKIKRCKTVQTPPPLFFLPKVKQTK</sequence>
<dbReference type="AlphaFoldDB" id="A0AAZ1WVR4"/>
<dbReference type="Proteomes" id="UP000472276">
    <property type="component" value="Unassembled WGS sequence"/>
</dbReference>
<dbReference type="GO" id="GO:0042795">
    <property type="term" value="P:snRNA transcription by RNA polymerase II"/>
    <property type="evidence" value="ECO:0007669"/>
    <property type="project" value="TreeGrafter"/>
</dbReference>
<organism evidence="5 6">
    <name type="scientific">Oreochromis aureus</name>
    <name type="common">Israeli tilapia</name>
    <name type="synonym">Chromis aureus</name>
    <dbReference type="NCBI Taxonomy" id="47969"/>
    <lineage>
        <taxon>Eukaryota</taxon>
        <taxon>Metazoa</taxon>
        <taxon>Chordata</taxon>
        <taxon>Craniata</taxon>
        <taxon>Vertebrata</taxon>
        <taxon>Euteleostomi</taxon>
        <taxon>Actinopterygii</taxon>
        <taxon>Neopterygii</taxon>
        <taxon>Teleostei</taxon>
        <taxon>Neoteleostei</taxon>
        <taxon>Acanthomorphata</taxon>
        <taxon>Ovalentaria</taxon>
        <taxon>Cichlomorphae</taxon>
        <taxon>Cichliformes</taxon>
        <taxon>Cichlidae</taxon>
        <taxon>African cichlids</taxon>
        <taxon>Pseudocrenilabrinae</taxon>
        <taxon>Oreochromini</taxon>
        <taxon>Oreochromis</taxon>
    </lineage>
</organism>
<keyword evidence="2" id="KW-0238">DNA-binding</keyword>
<keyword evidence="3" id="KW-0804">Transcription</keyword>